<reference evidence="6" key="2">
    <citation type="submission" date="2023-01" db="EMBL/GenBank/DDBJ databases">
        <title>Draft genome sequence of Sneathiella chinensis strain NBRC 103408.</title>
        <authorList>
            <person name="Sun Q."/>
            <person name="Mori K."/>
        </authorList>
    </citation>
    <scope>NUCLEOTIDE SEQUENCE</scope>
    <source>
        <strain evidence="6">NBRC 103408</strain>
    </source>
</reference>
<dbReference type="EMBL" id="BSNF01000006">
    <property type="protein sequence ID" value="GLQ06552.1"/>
    <property type="molecule type" value="Genomic_DNA"/>
</dbReference>
<comment type="similarity">
    <text evidence="1">Belongs to the LysR transcriptional regulatory family.</text>
</comment>
<dbReference type="PROSITE" id="PS50931">
    <property type="entry name" value="HTH_LYSR"/>
    <property type="match status" value="1"/>
</dbReference>
<evidence type="ECO:0000256" key="3">
    <source>
        <dbReference type="ARBA" id="ARBA00023125"/>
    </source>
</evidence>
<keyword evidence="4" id="KW-0804">Transcription</keyword>
<dbReference type="Pfam" id="PF03466">
    <property type="entry name" value="LysR_substrate"/>
    <property type="match status" value="1"/>
</dbReference>
<dbReference type="InterPro" id="IPR036390">
    <property type="entry name" value="WH_DNA-bd_sf"/>
</dbReference>
<keyword evidence="2" id="KW-0805">Transcription regulation</keyword>
<keyword evidence="7" id="KW-1185">Reference proteome</keyword>
<dbReference type="InterPro" id="IPR036388">
    <property type="entry name" value="WH-like_DNA-bd_sf"/>
</dbReference>
<sequence>MSRFPTITLQQWALFNAVIDHDGYLKAAEHLNRSHSSLHHAIAKLQDQLGLTLITVEGKKLKLTPIGTVLRRRSQQLLKDADELETFARLAKERWEPEITIAVENIFPKHALTPALHAFRERNQSTRLRIDEVVLNSAIEAIEEGKADIVIAPYVPSGYLGTPLTHMVLYPYAHKDHPLIKAGRPATQKELAGSLQLVISDKTTSPRRKDMGWLKSEQRWTVSSFEHAREILLSGTGFCWAPKHVFADAIERGDLKIIETRHELHRSVTLCLVVPKADQAGPGTNLMADLIRAEARKALPPLPEGSRITP</sequence>
<feature type="domain" description="HTH lysR-type" evidence="5">
    <location>
        <begin position="7"/>
        <end position="64"/>
    </location>
</feature>
<dbReference type="SUPFAM" id="SSF46785">
    <property type="entry name" value="Winged helix' DNA-binding domain"/>
    <property type="match status" value="1"/>
</dbReference>
<dbReference type="Pfam" id="PF00126">
    <property type="entry name" value="HTH_1"/>
    <property type="match status" value="1"/>
</dbReference>
<evidence type="ECO:0000259" key="5">
    <source>
        <dbReference type="PROSITE" id="PS50931"/>
    </source>
</evidence>
<reference evidence="6" key="1">
    <citation type="journal article" date="2014" name="Int. J. Syst. Evol. Microbiol.">
        <title>Complete genome of a new Firmicutes species belonging to the dominant human colonic microbiota ('Ruminococcus bicirculans') reveals two chromosomes and a selective capacity to utilize plant glucans.</title>
        <authorList>
            <consortium name="NISC Comparative Sequencing Program"/>
            <person name="Wegmann U."/>
            <person name="Louis P."/>
            <person name="Goesmann A."/>
            <person name="Henrissat B."/>
            <person name="Duncan S.H."/>
            <person name="Flint H.J."/>
        </authorList>
    </citation>
    <scope>NUCLEOTIDE SEQUENCE</scope>
    <source>
        <strain evidence="6">NBRC 103408</strain>
    </source>
</reference>
<dbReference type="Gene3D" id="3.40.190.290">
    <property type="match status" value="1"/>
</dbReference>
<proteinExistence type="inferred from homology"/>
<comment type="caution">
    <text evidence="6">The sequence shown here is derived from an EMBL/GenBank/DDBJ whole genome shotgun (WGS) entry which is preliminary data.</text>
</comment>
<name>A0ABQ5U5G0_9PROT</name>
<evidence type="ECO:0000256" key="1">
    <source>
        <dbReference type="ARBA" id="ARBA00009437"/>
    </source>
</evidence>
<dbReference type="RefSeq" id="WP_169560700.1">
    <property type="nucleotide sequence ID" value="NZ_BSNF01000006.1"/>
</dbReference>
<evidence type="ECO:0000256" key="2">
    <source>
        <dbReference type="ARBA" id="ARBA00023015"/>
    </source>
</evidence>
<keyword evidence="3" id="KW-0238">DNA-binding</keyword>
<dbReference type="PANTHER" id="PTHR30126">
    <property type="entry name" value="HTH-TYPE TRANSCRIPTIONAL REGULATOR"/>
    <property type="match status" value="1"/>
</dbReference>
<dbReference type="SUPFAM" id="SSF53850">
    <property type="entry name" value="Periplasmic binding protein-like II"/>
    <property type="match status" value="1"/>
</dbReference>
<dbReference type="InterPro" id="IPR000847">
    <property type="entry name" value="LysR_HTH_N"/>
</dbReference>
<dbReference type="PANTHER" id="PTHR30126:SF88">
    <property type="entry name" value="TRANSCRIPTIONAL REGULATOR-RELATED"/>
    <property type="match status" value="1"/>
</dbReference>
<dbReference type="Proteomes" id="UP001161409">
    <property type="component" value="Unassembled WGS sequence"/>
</dbReference>
<accession>A0ABQ5U5G0</accession>
<dbReference type="InterPro" id="IPR005119">
    <property type="entry name" value="LysR_subst-bd"/>
</dbReference>
<gene>
    <name evidence="6" type="ORF">GCM10007924_17730</name>
</gene>
<evidence type="ECO:0000313" key="6">
    <source>
        <dbReference type="EMBL" id="GLQ06552.1"/>
    </source>
</evidence>
<protein>
    <submittedName>
        <fullName evidence="6">LysR family transcriptional regulator</fullName>
    </submittedName>
</protein>
<organism evidence="6 7">
    <name type="scientific">Sneathiella chinensis</name>
    <dbReference type="NCBI Taxonomy" id="349750"/>
    <lineage>
        <taxon>Bacteria</taxon>
        <taxon>Pseudomonadati</taxon>
        <taxon>Pseudomonadota</taxon>
        <taxon>Alphaproteobacteria</taxon>
        <taxon>Sneathiellales</taxon>
        <taxon>Sneathiellaceae</taxon>
        <taxon>Sneathiella</taxon>
    </lineage>
</organism>
<evidence type="ECO:0000256" key="4">
    <source>
        <dbReference type="ARBA" id="ARBA00023163"/>
    </source>
</evidence>
<evidence type="ECO:0000313" key="7">
    <source>
        <dbReference type="Proteomes" id="UP001161409"/>
    </source>
</evidence>
<dbReference type="Gene3D" id="1.10.10.10">
    <property type="entry name" value="Winged helix-like DNA-binding domain superfamily/Winged helix DNA-binding domain"/>
    <property type="match status" value="1"/>
</dbReference>